<dbReference type="EMBL" id="JBHSPW010000002">
    <property type="protein sequence ID" value="MFC5892184.1"/>
    <property type="molecule type" value="Genomic_DNA"/>
</dbReference>
<evidence type="ECO:0000313" key="5">
    <source>
        <dbReference type="Proteomes" id="UP001596241"/>
    </source>
</evidence>
<sequence length="1061" mass="115542">MPEEPLFRGTGIGMVRAPVRPAHEAAEVRPDTGAGADESARLTASLRALADDPSVREAIEISSPPLADVVHRVLDRAGDVPLTQLRRSVRALAAYRLRMSSRATPFGLMAGVAPVRFTDDDAAKARWGDAHTRAVRPDREWLTALVATWERRPKVLRHLRVVSNALCTVRGGRLVLPYVPESAREEPAGNGAGHAPRTVQEVSVRHTVVVRAVLETARRPVRGAELARTLQERFPGATEQAVDGVLTELVAKEILLTDARPPLEAVDPLAYLLDALADVPAEHLPERAELAALQTEIERYATQPPGHGRDALRALIARMRKLNDLPRPLQVDLALDAEAALPAAVADEAARAAALLWRLSPHEGDPDHLREYHGAFLERYGTGRLVPLTELLDPDTGLAAPAGYQRPVSPRRATPAAPRRQRDEILAELAQQAMLDGADEVVLHDDHPVVRALAHDEGRPPASLEVGAHLLAGSCEALRDGDFRLVLAGGTGQAGAMLGRFGYLLGEADHAALAEVARSGAASDGALAAQVAFRPGRARAANVAQVPQWLAHTLPVGCFADPDDPAVVDLRRLAVAAGPDRLHLVDTASGRRVDPAVFHVLNPQWALPNAARFVCEVAGSGVRHWQSWDWGAAAALPHLPRVRYGRTVLARACWRPTAGLRDAELPFPQWLAALERWRERWRVPDRVWAGKGDRGVHLDLTLPGHPALLRHELLRHDEAELREVPADAAGLPDGWLGGRDAARRTEVIIPLRAARPAADPAPQPLPARRYAPPRTAPGVHPPGGEWLYAALYAPAERHEELLAVHLPPLLDQLPPDVDRWFFLRYADAGGAHLRLRFHGPREALHGALLPHLHDLTGALRDGGLVGRVVLDTYDPELERYGGPEAIAAAERAFHADSVAAVAQLRRAYARIDTTEPLLRVAAGFADLTRAFHGADETAGPAAADWLTRVVPKDETRQRAFRERRREALALVDPYRTAPGPAATDEALHAAWTRRAQAVAAYGQLLRDLGERSWSDPDQVLLSLLHMHHNRLAGVDRDHENLALAVARGAARAHTDRRRHRR</sequence>
<evidence type="ECO:0000313" key="4">
    <source>
        <dbReference type="EMBL" id="MFC5892184.1"/>
    </source>
</evidence>
<feature type="region of interest" description="Disordered" evidence="1">
    <location>
        <begin position="19"/>
        <end position="38"/>
    </location>
</feature>
<feature type="compositionally biased region" description="Basic and acidic residues" evidence="1">
    <location>
        <begin position="21"/>
        <end position="30"/>
    </location>
</feature>
<dbReference type="RefSeq" id="WP_345087295.1">
    <property type="nucleotide sequence ID" value="NZ_BAAAWG010000013.1"/>
</dbReference>
<keyword evidence="5" id="KW-1185">Reference proteome</keyword>
<dbReference type="InterPro" id="IPR023809">
    <property type="entry name" value="Thiopep_bacteriocin_synth_dom"/>
</dbReference>
<comment type="caution">
    <text evidence="4">The sequence shown here is derived from an EMBL/GenBank/DDBJ whole genome shotgun (WGS) entry which is preliminary data.</text>
</comment>
<evidence type="ECO:0000259" key="3">
    <source>
        <dbReference type="Pfam" id="PF14028"/>
    </source>
</evidence>
<organism evidence="4 5">
    <name type="scientific">Streptomyces ramulosus</name>
    <dbReference type="NCBI Taxonomy" id="47762"/>
    <lineage>
        <taxon>Bacteria</taxon>
        <taxon>Bacillati</taxon>
        <taxon>Actinomycetota</taxon>
        <taxon>Actinomycetes</taxon>
        <taxon>Kitasatosporales</taxon>
        <taxon>Streptomycetaceae</taxon>
        <taxon>Streptomyces</taxon>
    </lineage>
</organism>
<name>A0ABW1FEA6_9ACTN</name>
<evidence type="ECO:0000259" key="2">
    <source>
        <dbReference type="Pfam" id="PF04738"/>
    </source>
</evidence>
<evidence type="ECO:0000256" key="1">
    <source>
        <dbReference type="SAM" id="MobiDB-lite"/>
    </source>
</evidence>
<protein>
    <submittedName>
        <fullName evidence="4">Lantibiotic dehydratase</fullName>
    </submittedName>
</protein>
<accession>A0ABW1FEA6</accession>
<feature type="region of interest" description="Disordered" evidence="1">
    <location>
        <begin position="399"/>
        <end position="419"/>
    </location>
</feature>
<dbReference type="Pfam" id="PF14028">
    <property type="entry name" value="Lant_dehydr_C"/>
    <property type="match status" value="1"/>
</dbReference>
<reference evidence="5" key="1">
    <citation type="journal article" date="2019" name="Int. J. Syst. Evol. Microbiol.">
        <title>The Global Catalogue of Microorganisms (GCM) 10K type strain sequencing project: providing services to taxonomists for standard genome sequencing and annotation.</title>
        <authorList>
            <consortium name="The Broad Institute Genomics Platform"/>
            <consortium name="The Broad Institute Genome Sequencing Center for Infectious Disease"/>
            <person name="Wu L."/>
            <person name="Ma J."/>
        </authorList>
    </citation>
    <scope>NUCLEOTIDE SEQUENCE [LARGE SCALE GENOMIC DNA]</scope>
    <source>
        <strain evidence="5">CGMCC 1.15809</strain>
    </source>
</reference>
<dbReference type="NCBIfam" id="TIGR03891">
    <property type="entry name" value="thiopep_ocin"/>
    <property type="match status" value="1"/>
</dbReference>
<dbReference type="Pfam" id="PF04738">
    <property type="entry name" value="Lant_dehydr_N"/>
    <property type="match status" value="1"/>
</dbReference>
<dbReference type="InterPro" id="IPR006827">
    <property type="entry name" value="Lant_deHydtase_N"/>
</dbReference>
<gene>
    <name evidence="4" type="ORF">ACFP3M_05065</name>
</gene>
<dbReference type="Proteomes" id="UP001596241">
    <property type="component" value="Unassembled WGS sequence"/>
</dbReference>
<proteinExistence type="predicted"/>
<feature type="domain" description="Lantibiotic dehydratase N-terminal" evidence="2">
    <location>
        <begin position="52"/>
        <end position="709"/>
    </location>
</feature>
<feature type="domain" description="Thiopeptide-type bacteriocin biosynthesis" evidence="3">
    <location>
        <begin position="786"/>
        <end position="1047"/>
    </location>
</feature>
<feature type="compositionally biased region" description="Low complexity" evidence="1">
    <location>
        <begin position="406"/>
        <end position="418"/>
    </location>
</feature>